<comment type="catalytic activity">
    <reaction evidence="5">
        <text>O-phospho-L-tyrosyl-[protein] + H2O = L-tyrosyl-[protein] + phosphate</text>
        <dbReference type="Rhea" id="RHEA:10684"/>
        <dbReference type="Rhea" id="RHEA-COMP:10136"/>
        <dbReference type="Rhea" id="RHEA-COMP:20101"/>
        <dbReference type="ChEBI" id="CHEBI:15377"/>
        <dbReference type="ChEBI" id="CHEBI:43474"/>
        <dbReference type="ChEBI" id="CHEBI:46858"/>
        <dbReference type="ChEBI" id="CHEBI:61978"/>
        <dbReference type="EC" id="3.1.3.48"/>
    </reaction>
</comment>
<evidence type="ECO:0000256" key="2">
    <source>
        <dbReference type="ARBA" id="ARBA00013064"/>
    </source>
</evidence>
<dbReference type="EMBL" id="AP024480">
    <property type="protein sequence ID" value="BCS80354.1"/>
    <property type="molecule type" value="Genomic_DNA"/>
</dbReference>
<dbReference type="InterPro" id="IPR016195">
    <property type="entry name" value="Pol/histidinol_Pase-like"/>
</dbReference>
<gene>
    <name evidence="6" type="ORF">CaldiYA01_03140</name>
</gene>
<evidence type="ECO:0000256" key="5">
    <source>
        <dbReference type="ARBA" id="ARBA00051722"/>
    </source>
</evidence>
<evidence type="ECO:0000256" key="1">
    <source>
        <dbReference type="ARBA" id="ARBA00005750"/>
    </source>
</evidence>
<keyword evidence="4" id="KW-0904">Protein phosphatase</keyword>
<comment type="similarity">
    <text evidence="1">Belongs to the metallo-dependent hydrolases superfamily. CpsB/CapC family.</text>
</comment>
<evidence type="ECO:0000313" key="6">
    <source>
        <dbReference type="EMBL" id="BCS80354.1"/>
    </source>
</evidence>
<dbReference type="EC" id="3.1.3.48" evidence="2"/>
<organism evidence="6 7">
    <name type="scientific">Caldicellulosiruptor diazotrophicus</name>
    <dbReference type="NCBI Taxonomy" id="2806205"/>
    <lineage>
        <taxon>Bacteria</taxon>
        <taxon>Bacillati</taxon>
        <taxon>Bacillota</taxon>
        <taxon>Bacillota incertae sedis</taxon>
        <taxon>Caldicellulosiruptorales</taxon>
        <taxon>Caldicellulosiruptoraceae</taxon>
        <taxon>Caldicellulosiruptor</taxon>
    </lineage>
</organism>
<name>A0ABM7NJT3_9FIRM</name>
<accession>A0ABM7NJT3</accession>
<dbReference type="InterPro" id="IPR016667">
    <property type="entry name" value="Caps_polysacc_synth_CpsB/CapC"/>
</dbReference>
<dbReference type="PIRSF" id="PIRSF016557">
    <property type="entry name" value="Caps_synth_CpsB"/>
    <property type="match status" value="1"/>
</dbReference>
<sequence length="252" mass="28986">MIDIHCHLMVGVDDGAEDLDEAKKMIGLAKKEGINEIIVTPHYTSRLKSIYDTKFEEIQKIALEEGVRLHRGCEYKLQDALVQIDDLITLASSDYVLIEITQGFLAEYVLNQIYELKLCGYEVIIAHPERSFEKKDIDKLKKLAEMNVYFQLTAASFIGAFGRQIQKLSQELLERGLCHFIASDAHNKSSRQFCFQEAKKYLKGNYNEHWQIDLLFEQNQKAILNGSGEVTAQRLTRKNFLKRLFGSRGRYG</sequence>
<dbReference type="PANTHER" id="PTHR39181:SF1">
    <property type="entry name" value="TYROSINE-PROTEIN PHOSPHATASE YWQE"/>
    <property type="match status" value="1"/>
</dbReference>
<keyword evidence="3" id="KW-0378">Hydrolase</keyword>
<reference evidence="6 7" key="1">
    <citation type="submission" date="2021-02" db="EMBL/GenBank/DDBJ databases">
        <title>Nitrogen-fixing ability and nitrogen fixation related genes of thermophilic fermentative bacteria in the genus Caldicellulosiruptor.</title>
        <authorList>
            <person name="Chen Y."/>
            <person name="Nishihara A."/>
            <person name="Haruta S."/>
        </authorList>
    </citation>
    <scope>NUCLEOTIDE SEQUENCE [LARGE SCALE GENOMIC DNA]</scope>
    <source>
        <strain evidence="6 7">YA01</strain>
    </source>
</reference>
<evidence type="ECO:0000256" key="4">
    <source>
        <dbReference type="ARBA" id="ARBA00022912"/>
    </source>
</evidence>
<protein>
    <recommendedName>
        <fullName evidence="2">protein-tyrosine-phosphatase</fullName>
        <ecNumber evidence="2">3.1.3.48</ecNumber>
    </recommendedName>
</protein>
<dbReference type="Pfam" id="PF19567">
    <property type="entry name" value="CpsB_CapC"/>
    <property type="match status" value="1"/>
</dbReference>
<evidence type="ECO:0000313" key="7">
    <source>
        <dbReference type="Proteomes" id="UP000663623"/>
    </source>
</evidence>
<proteinExistence type="inferred from homology"/>
<dbReference type="SUPFAM" id="SSF89550">
    <property type="entry name" value="PHP domain-like"/>
    <property type="match status" value="1"/>
</dbReference>
<dbReference type="Proteomes" id="UP000663623">
    <property type="component" value="Chromosome"/>
</dbReference>
<dbReference type="RefSeq" id="WP_207180646.1">
    <property type="nucleotide sequence ID" value="NZ_AP024480.1"/>
</dbReference>
<dbReference type="PANTHER" id="PTHR39181">
    <property type="entry name" value="TYROSINE-PROTEIN PHOSPHATASE YWQE"/>
    <property type="match status" value="1"/>
</dbReference>
<evidence type="ECO:0000256" key="3">
    <source>
        <dbReference type="ARBA" id="ARBA00022801"/>
    </source>
</evidence>
<keyword evidence="7" id="KW-1185">Reference proteome</keyword>
<dbReference type="Gene3D" id="3.20.20.140">
    <property type="entry name" value="Metal-dependent hydrolases"/>
    <property type="match status" value="1"/>
</dbReference>